<dbReference type="EMBL" id="MG599980">
    <property type="protein sequence ID" value="AVM87238.1"/>
    <property type="molecule type" value="Viral_cRNA"/>
</dbReference>
<evidence type="ECO:0000256" key="12">
    <source>
        <dbReference type="ARBA" id="ARBA00024085"/>
    </source>
</evidence>
<evidence type="ECO:0000256" key="13">
    <source>
        <dbReference type="ARBA" id="ARBA00032191"/>
    </source>
</evidence>
<evidence type="ECO:0000256" key="5">
    <source>
        <dbReference type="ARBA" id="ARBA00022771"/>
    </source>
</evidence>
<sequence>MSQQHRQDHKSHNKRPTTECRPLINVEYPSQRGRGQTTRAPSERQERRAPSRPRAQSRPRSEPEGRNSHFSAPSPKNKALCSELRSGRYCRLTSCPQVHDLDMLSDRELMILLATAASPDDANHATPTPPGPPEGCADDHSSPAQLRIMSGAVELTLMGLGLIISQVGKTKVEDWTQADLPNLLKILGVGLRKLTKSQVNALIARHETTEHGNLAFGSEGLTKLYWGLFDDKGGNNENEILKAYQKLNFLPTCLQMIEHLSSVSVESSSAVLRAYLCVKDKIRARKDQFFLSERDDILGFSWADRVPDYNQNDTAIKELVGPETEVLLPVHDA</sequence>
<keyword evidence="3" id="KW-0597">Phosphoprotein</keyword>
<evidence type="ECO:0000256" key="11">
    <source>
        <dbReference type="ARBA" id="ARBA00024038"/>
    </source>
</evidence>
<evidence type="ECO:0000313" key="16">
    <source>
        <dbReference type="Proteomes" id="UP000297055"/>
    </source>
</evidence>
<dbReference type="SMR" id="A0A2P1GMN6"/>
<feature type="region of interest" description="Disordered" evidence="14">
    <location>
        <begin position="119"/>
        <end position="142"/>
    </location>
</feature>
<dbReference type="GO" id="GO:0003723">
    <property type="term" value="F:RNA binding"/>
    <property type="evidence" value="ECO:0007669"/>
    <property type="project" value="InterPro"/>
</dbReference>
<dbReference type="Pfam" id="PF11507">
    <property type="entry name" value="Transcript_VP30"/>
    <property type="match status" value="1"/>
</dbReference>
<dbReference type="Gene3D" id="1.20.120.1160">
    <property type="match status" value="1"/>
</dbReference>
<dbReference type="InterPro" id="IPR014459">
    <property type="entry name" value="VP30_FiloV"/>
</dbReference>
<name>A0A2P1GMN6_9MONO</name>
<dbReference type="GO" id="GO:0008270">
    <property type="term" value="F:zinc ion binding"/>
    <property type="evidence" value="ECO:0007669"/>
    <property type="project" value="UniProtKB-KW"/>
</dbReference>
<organism evidence="15">
    <name type="scientific">Wenling frogfish filovirus</name>
    <dbReference type="NCBI Taxonomy" id="2116487"/>
    <lineage>
        <taxon>Viruses</taxon>
        <taxon>Riboviria</taxon>
        <taxon>Orthornavirae</taxon>
        <taxon>Negarnaviricota</taxon>
        <taxon>Haploviricotina</taxon>
        <taxon>Monjiviricetes</taxon>
        <taxon>Mononegavirales</taxon>
        <taxon>Filoviridae</taxon>
        <taxon>Striavirus</taxon>
        <taxon>Striavirus antennarii</taxon>
    </lineage>
</organism>
<keyword evidence="10" id="KW-1035">Host cytoplasm</keyword>
<evidence type="ECO:0000256" key="3">
    <source>
        <dbReference type="ARBA" id="ARBA00022553"/>
    </source>
</evidence>
<keyword evidence="9" id="KW-0804">Transcription</keyword>
<keyword evidence="7" id="KW-0946">Virion</keyword>
<comment type="similarity">
    <text evidence="11">Belongs to the filoviridae transcriptional activator VP30 family.</text>
</comment>
<keyword evidence="6" id="KW-0862">Zinc</keyword>
<keyword evidence="5" id="KW-0863">Zinc-finger</keyword>
<evidence type="ECO:0000256" key="4">
    <source>
        <dbReference type="ARBA" id="ARBA00022723"/>
    </source>
</evidence>
<comment type="subcellular location">
    <subcellularLocation>
        <location evidence="1">Host cytoplasm</location>
    </subcellularLocation>
    <subcellularLocation>
        <location evidence="2">Virion</location>
    </subcellularLocation>
</comment>
<dbReference type="KEGG" id="vg:65100071"/>
<dbReference type="GO" id="GO:0019013">
    <property type="term" value="C:viral nucleocapsid"/>
    <property type="evidence" value="ECO:0007669"/>
    <property type="project" value="UniProtKB-KW"/>
</dbReference>
<evidence type="ECO:0000256" key="8">
    <source>
        <dbReference type="ARBA" id="ARBA00023086"/>
    </source>
</evidence>
<evidence type="ECO:0000256" key="10">
    <source>
        <dbReference type="ARBA" id="ARBA00023200"/>
    </source>
</evidence>
<dbReference type="Proteomes" id="UP000297055">
    <property type="component" value="Segment"/>
</dbReference>
<protein>
    <recommendedName>
        <fullName evidence="12">Transcriptional activator VP30</fullName>
    </recommendedName>
    <alternativeName>
        <fullName evidence="13">Minor nucleoprotein VP30</fullName>
    </alternativeName>
</protein>
<evidence type="ECO:0000256" key="14">
    <source>
        <dbReference type="SAM" id="MobiDB-lite"/>
    </source>
</evidence>
<proteinExistence type="inferred from homology"/>
<feature type="region of interest" description="Disordered" evidence="14">
    <location>
        <begin position="1"/>
        <end position="78"/>
    </location>
</feature>
<evidence type="ECO:0000256" key="7">
    <source>
        <dbReference type="ARBA" id="ARBA00022844"/>
    </source>
</evidence>
<evidence type="ECO:0000256" key="1">
    <source>
        <dbReference type="ARBA" id="ARBA00004192"/>
    </source>
</evidence>
<evidence type="ECO:0000256" key="2">
    <source>
        <dbReference type="ARBA" id="ARBA00004328"/>
    </source>
</evidence>
<evidence type="ECO:0000256" key="6">
    <source>
        <dbReference type="ARBA" id="ARBA00022833"/>
    </source>
</evidence>
<dbReference type="GO" id="GO:0030430">
    <property type="term" value="C:host cell cytoplasm"/>
    <property type="evidence" value="ECO:0007669"/>
    <property type="project" value="UniProtKB-SubCell"/>
</dbReference>
<evidence type="ECO:0000313" key="15">
    <source>
        <dbReference type="EMBL" id="AVM87238.1"/>
    </source>
</evidence>
<accession>A0A2P1GMN6</accession>
<dbReference type="GeneID" id="65100071"/>
<keyword evidence="4" id="KW-0479">Metal-binding</keyword>
<evidence type="ECO:0000256" key="9">
    <source>
        <dbReference type="ARBA" id="ARBA00023163"/>
    </source>
</evidence>
<dbReference type="RefSeq" id="YP_010085042.1">
    <property type="nucleotide sequence ID" value="NC_055175.1"/>
</dbReference>
<keyword evidence="16" id="KW-1185">Reference proteome</keyword>
<reference evidence="15" key="1">
    <citation type="journal article" date="2018" name="Nature">
        <title>The evolutionary history of vertebrate RNA viruses.</title>
        <authorList>
            <person name="Shi M."/>
            <person name="Lin X.D."/>
            <person name="Chen X."/>
            <person name="Tian J.H."/>
            <person name="Chen L.J."/>
            <person name="Li K."/>
            <person name="Wang W."/>
            <person name="Eden J.S."/>
            <person name="Shen J.J."/>
            <person name="Liu L."/>
            <person name="Holmes E.C."/>
            <person name="Zhang Y.Z."/>
        </authorList>
    </citation>
    <scope>NUCLEOTIDE SEQUENCE [LARGE SCALE GENOMIC DNA]</scope>
    <source>
        <strain evidence="15">XYHYS28627</strain>
    </source>
</reference>
<keyword evidence="8" id="KW-0543">Viral nucleoprotein</keyword>